<reference evidence="1" key="2">
    <citation type="journal article" date="2024" name="Antonie Van Leeuwenhoek">
        <title>Roseihalotalea indica gen. nov., sp. nov., a halophilic Bacteroidetes from mesopelagic Southwest Indian Ocean with higher carbohydrate metabolic potential.</title>
        <authorList>
            <person name="Chen B."/>
            <person name="Zhang M."/>
            <person name="Lin D."/>
            <person name="Ye J."/>
            <person name="Tang K."/>
        </authorList>
    </citation>
    <scope>NUCLEOTIDE SEQUENCE</scope>
    <source>
        <strain evidence="1">TK19036</strain>
    </source>
</reference>
<name>A0AA49GM40_9BACT</name>
<evidence type="ECO:0000313" key="1">
    <source>
        <dbReference type="EMBL" id="WKN34726.1"/>
    </source>
</evidence>
<dbReference type="InterPro" id="IPR047690">
    <property type="entry name" value="IPExxxVDY_fam"/>
</dbReference>
<accession>A0AA49GM40</accession>
<sequence>MRTSLDISFQYDFVLFGINSPVKEYKLAWLLNQTCICHFKKDQDITLNKDGAATVSFTHYRYQRASQVWRLLENRPSESGLPDIYLMPELSEWNFLLWLHDPGEHISLSQLQQNLKTIPDIESFSQISVDLLANKDNLLF</sequence>
<gene>
    <name evidence="1" type="ORF">K4G66_20335</name>
</gene>
<dbReference type="EMBL" id="CP120682">
    <property type="protein sequence ID" value="WKN34726.1"/>
    <property type="molecule type" value="Genomic_DNA"/>
</dbReference>
<protein>
    <submittedName>
        <fullName evidence="1">IPExxxVDY family protein</fullName>
    </submittedName>
</protein>
<reference evidence="1" key="1">
    <citation type="journal article" date="2023" name="Comput. Struct. Biotechnol. J.">
        <title>Discovery of a novel marine Bacteroidetes with a rich repertoire of carbohydrate-active enzymes.</title>
        <authorList>
            <person name="Chen B."/>
            <person name="Liu G."/>
            <person name="Chen Q."/>
            <person name="Wang H."/>
            <person name="Liu L."/>
            <person name="Tang K."/>
        </authorList>
    </citation>
    <scope>NUCLEOTIDE SEQUENCE</scope>
    <source>
        <strain evidence="1">TK19036</strain>
    </source>
</reference>
<dbReference type="NCBIfam" id="NF033205">
    <property type="entry name" value="IPExxxVDY"/>
    <property type="match status" value="1"/>
</dbReference>
<proteinExistence type="predicted"/>
<organism evidence="1">
    <name type="scientific">Roseihalotalea indica</name>
    <dbReference type="NCBI Taxonomy" id="2867963"/>
    <lineage>
        <taxon>Bacteria</taxon>
        <taxon>Pseudomonadati</taxon>
        <taxon>Bacteroidota</taxon>
        <taxon>Cytophagia</taxon>
        <taxon>Cytophagales</taxon>
        <taxon>Catalimonadaceae</taxon>
        <taxon>Roseihalotalea</taxon>
    </lineage>
</organism>
<dbReference type="AlphaFoldDB" id="A0AA49GM40"/>